<dbReference type="EMBL" id="CZBV01000003">
    <property type="protein sequence ID" value="CUQ83027.1"/>
    <property type="molecule type" value="Genomic_DNA"/>
</dbReference>
<dbReference type="Proteomes" id="UP000095780">
    <property type="component" value="Unassembled WGS sequence"/>
</dbReference>
<protein>
    <submittedName>
        <fullName evidence="3">Uncharacterized protein</fullName>
    </submittedName>
</protein>
<feature type="compositionally biased region" description="Polar residues" evidence="1">
    <location>
        <begin position="41"/>
        <end position="58"/>
    </location>
</feature>
<sequence>MKKIILVIVALIFMFTVSACSGKKDVVSDESSDLLAKPEVTQASTKESESVNGNSGTDETGKYEKIQYGEDEIYFPIIKESDKIRGVQYLYDAYYAENMDVYKSINRPDGTSSVEGNMQLSCCAGALPDFAVITDEMINKRNEMIDTKNELIKKRVSEAYTRTTEGGAYNRAQKAKYQINNNVDVQAVSFALYESFYETIPNLTVNVYGISSSTWNKYLPEDDIYSYNDFTDMMSALAENNYSDCDKLASREIDKSGVYYMDYSEYNKDNRYKQLFIVAEFDEMPIDYAVVINDAMNYIISKPEDYVKWKENNKDKFIE</sequence>
<organism evidence="3 5">
    <name type="scientific">Lachnospira eligens</name>
    <dbReference type="NCBI Taxonomy" id="39485"/>
    <lineage>
        <taxon>Bacteria</taxon>
        <taxon>Bacillati</taxon>
        <taxon>Bacillota</taxon>
        <taxon>Clostridia</taxon>
        <taxon>Lachnospirales</taxon>
        <taxon>Lachnospiraceae</taxon>
        <taxon>Lachnospira</taxon>
    </lineage>
</organism>
<feature type="chain" id="PRO_5014253094" evidence="2">
    <location>
        <begin position="20"/>
        <end position="319"/>
    </location>
</feature>
<reference evidence="5 6" key="1">
    <citation type="submission" date="2015-09" db="EMBL/GenBank/DDBJ databases">
        <authorList>
            <consortium name="Pathogen Informatics"/>
        </authorList>
    </citation>
    <scope>NUCLEOTIDE SEQUENCE [LARGE SCALE GENOMIC DNA]</scope>
    <source>
        <strain evidence="3 5">2789STDY5834875</strain>
        <strain evidence="4 6">2789STDY5834878</strain>
    </source>
</reference>
<dbReference type="PROSITE" id="PS51257">
    <property type="entry name" value="PROKAR_LIPOPROTEIN"/>
    <property type="match status" value="1"/>
</dbReference>
<dbReference type="OrthoDB" id="2071164at2"/>
<accession>A0A174YV57</accession>
<dbReference type="RefSeq" id="WP_055216385.1">
    <property type="nucleotide sequence ID" value="NZ_CABIXW010000003.1"/>
</dbReference>
<evidence type="ECO:0000313" key="3">
    <source>
        <dbReference type="EMBL" id="CUQ78993.1"/>
    </source>
</evidence>
<proteinExistence type="predicted"/>
<dbReference type="Proteomes" id="UP000095621">
    <property type="component" value="Unassembled WGS sequence"/>
</dbReference>
<dbReference type="AlphaFoldDB" id="A0A174YV57"/>
<evidence type="ECO:0000313" key="6">
    <source>
        <dbReference type="Proteomes" id="UP000095780"/>
    </source>
</evidence>
<evidence type="ECO:0000313" key="4">
    <source>
        <dbReference type="EMBL" id="CUQ83027.1"/>
    </source>
</evidence>
<feature type="signal peptide" evidence="2">
    <location>
        <begin position="1"/>
        <end position="19"/>
    </location>
</feature>
<evidence type="ECO:0000256" key="2">
    <source>
        <dbReference type="SAM" id="SignalP"/>
    </source>
</evidence>
<dbReference type="EMBL" id="CZBU01000006">
    <property type="protein sequence ID" value="CUQ78993.1"/>
    <property type="molecule type" value="Genomic_DNA"/>
</dbReference>
<evidence type="ECO:0000256" key="1">
    <source>
        <dbReference type="SAM" id="MobiDB-lite"/>
    </source>
</evidence>
<gene>
    <name evidence="3" type="ORF">ERS852490_02647</name>
    <name evidence="4" type="ORF">ERS852492_01087</name>
</gene>
<evidence type="ECO:0000313" key="5">
    <source>
        <dbReference type="Proteomes" id="UP000095621"/>
    </source>
</evidence>
<name>A0A174YV57_9FIRM</name>
<keyword evidence="2" id="KW-0732">Signal</keyword>
<feature type="region of interest" description="Disordered" evidence="1">
    <location>
        <begin position="37"/>
        <end position="62"/>
    </location>
</feature>